<dbReference type="PROSITE" id="PS50021">
    <property type="entry name" value="CH"/>
    <property type="match status" value="1"/>
</dbReference>
<dbReference type="Pfam" id="PF24529">
    <property type="entry name" value="CFAP47"/>
    <property type="match status" value="1"/>
</dbReference>
<dbReference type="PANTHER" id="PTHR45912:SF3">
    <property type="entry name" value="CILIA- AND FLAGELLA-ASSOCIATED PROTEIN 47"/>
    <property type="match status" value="1"/>
</dbReference>
<comment type="caution">
    <text evidence="3">The sequence shown here is derived from an EMBL/GenBank/DDBJ whole genome shotgun (WGS) entry which is preliminary data.</text>
</comment>
<dbReference type="Gene3D" id="1.10.418.10">
    <property type="entry name" value="Calponin-like domain"/>
    <property type="match status" value="1"/>
</dbReference>
<dbReference type="Proteomes" id="UP001292079">
    <property type="component" value="Unassembled WGS sequence"/>
</dbReference>
<dbReference type="CDD" id="cd21218">
    <property type="entry name" value="CH_PLS_FIM_rpt2"/>
    <property type="match status" value="1"/>
</dbReference>
<dbReference type="EMBL" id="JALJAT010000001">
    <property type="protein sequence ID" value="KAK4474563.1"/>
    <property type="molecule type" value="Genomic_DNA"/>
</dbReference>
<dbReference type="SUPFAM" id="SSF47576">
    <property type="entry name" value="Calponin-homology domain, CH-domain"/>
    <property type="match status" value="1"/>
</dbReference>
<dbReference type="InterPro" id="IPR013783">
    <property type="entry name" value="Ig-like_fold"/>
</dbReference>
<gene>
    <name evidence="3" type="ORF">MN116_001706</name>
</gene>
<feature type="region of interest" description="Disordered" evidence="1">
    <location>
        <begin position="2698"/>
        <end position="2718"/>
    </location>
</feature>
<feature type="compositionally biased region" description="Low complexity" evidence="1">
    <location>
        <begin position="1562"/>
        <end position="1577"/>
    </location>
</feature>
<evidence type="ECO:0000313" key="3">
    <source>
        <dbReference type="EMBL" id="KAK4474563.1"/>
    </source>
</evidence>
<feature type="compositionally biased region" description="Polar residues" evidence="1">
    <location>
        <begin position="1540"/>
        <end position="1559"/>
    </location>
</feature>
<proteinExistence type="predicted"/>
<sequence>MPLGNNNLKSLKDGSLSSESCLKDEQTDSQIKINEYFSVTPDYGQLKPFEKLPFSLRLSPRWKTSKQGFVSLNESPSIKPFSVYLRIHKVDLGACDVYNKKEFLQHSAQSLINLDDRNNLAVVLTGCLIPVQLLISSITESIDIDSNNNLNKLNTSVNNGEVKVNKLYENQFIIQFPSCLVGSKICVQLKLSNQCKYLPIHFRIPRIAHFILKPDKGVIGPQKDCLITVCFSPKQIGEFHAVQNIHVLNHLTGENSVTIHQYKLILHGYSPPITIPADVRFNPGIVPKWAHEVGRNTDLVTFGSNYNCPRAAIISLMSMKSLKGLQSHVLRSELNTTTFTKVAFPNDRLASIRPMNKHDEFKTLFCRLPRYTYTDEAYEWRGDDLNNITKQQSIYTDVYRTHAQMIEQMHKDRILMKWNKSPNDGSVLMELDKLSPKLKIKNFEDTKPIENLDPMNLQKNAKNDNRKVEKKKVPERVLSLKQMTKRKVNDECKRKLSVKAINELSIFPVNIEYGNICPNVESTKYVTIINPLNQCISFKLNTILEELKPTIIRDYVIQPKSRNEIPITIEITKVCNFQCNLSFTLNDQHTSNLVICATVIPIQLVLTTSTIELTSANLSYGLIRTNGMRGYVTLFNPLHASAKFRWQSLGDHNSFTICPKKGIVEPFSSLNCEVVYYPCINTSMEGRFQLKLPDVIENQSNTPPTIINKSNDNNKIMELLCVAKLFPSKLSFSTRRLPLGSVAHGLPYTRQITIFNLGQNPVLFQINKESKSIVNHNYSIPSYMHRLSRALPAKVDMQITPIEGEIPIGGEITLKVTCIPIGLGKFESSMTLNTYDGQNINLSVCGTVLCPQVEIIPNNFEFGGVRIDSKKSLPFEIINNGITRALVEIQLRNYNEFQVSDSINSPSLDECMNEQIPTNDRSNSTRNKFTHSSYSEMLDNTSVINVPHSYSYLECDKLNNSYSIYVPSQSKWVGSLVYKPKEVSFHDFVLPLLINKLNPQLLCQKPDDTNGISINAEVQSINGNETDSKMPIHHYEPRVLATALRQPITIEPKSCILKFITNLDEKAIKSSNILHQHLSIKSLIDLPMKWHLAVHKIQRFNKRGHGKLTVHNVHGVELLPDLDGYINGDFSESDDKTIHLEIRLCTVSAGYCKLELPICLTFPKDSNCEESPKSNSTLYKTLQIHIELKKLELKFEPERILLPPIPTGVNARIPVTLTAYQLNQPIKIFGFWNFSPAFEVQSLVSEENIECPFSVEYPEGQILKPRSDSSKSDTESLNLFVNFNCKLNGLVLAPNPRPLCLIIIGSTNSLDSGDLCYSSNRSSSESGISSYICSAALPVSAAVDNCLISWFDYITRRPSEFKLTDYQHLRNNLQEMKSNGSINITSFYHWLGELKLLQNEHLNSEDTFSDQSFTVRSDIHQNSDEDCLNGTRNTQINIYETSQRTFIHREFSEHLEDSDEIKTSSSAISRTINSYRSSLFLPDWHLIDRAATEHVQRWLGVHGFPTGRYQFKFPDDFRNCISLTATLSDISIMGEKQKSFNKSQQNTTIKDSSQNSNREMNNKSNVDSNNNNNSNTNETVSRSLNPLYNCLLHLCGNKQPPGLFPSINLPIYNPYEALSVVYFYCSALLTFARSQGSCLPHILPEHLMEPNDYHLWHKCGCPGLTESARTVYASSSQNNSIVTVSDWTVTQKRRDGNQSNDNLIKIDLSPLSESEPSRFLLISERAWTDVLMQLIKCLLFNRITISSLDTVNLPPKDLLLYKTGEFMSGTSTLSKQFQSQNESNKSDQVITHTVHLSDQNGPTRRSTLLNFNEIQVISCYSPCERILLAWLNYCYHQYACQLWPEMKSAFPNNWMVTNFDNDLRDGIVLACTVGAYLPSLIPNLFSKVYAQPTSNEQRFHNAIIIVQALKIIRFEFDLCPSDITSPHPFGMVLLCLHLFCQLPDYLPKQTINFTGVLNSTTKRQLLLTNTSSHMLTYYCVIIGPNANDFSCSFNNSLYKNTERENNKINLTKLNNKQLNSSMNGNNISNNNESQLCNNAKEMKIVIPPKGKLKLYLEYKSRFLRLTEAVFLAVSQRQNTLQGKTLSFILSGTVGGLDNLPLKIVKSPCYQMTEFKIPIVNPYKFKGTFNITKIESCNDLFMALCQIQGMNIKKKESTSGNVLSMEAYSVTDSSPDQSSSDNSQLPPEIMKEYYQRNQYQSFHCRESAITLCGNTVENKTNSNLMKQSDNKVVNTKHKKQQQIIEREKHSTNELSVIYLPLNWGIRECCLLLSNEKIGEFVILLKGIAQLPQPSLLPFTNEFNIDKSSSEQKERGYRIKSAVAAASFGRSGDPNVIYFRCPIGCEIKETLRLPVKNDLRRTALLNAIHIRLSLSELKHRQLANTLESDELLELANKKLILPNLGENSSEKKLKFQKRLHISRYSIYSVEIDTDMIKVPSKVHVPIHTDLDTDDTFPLPLKIIADKPGLTSAKLVIQGPDDIRLYRIECVALPSNEKIILSFTSPLNHPITQPIPIVNKTAYDWELFSQFIGNPLWFTGPSTVNVASNTTVQYPITYLPRRETESHTKLLLRNITDGSQLEYHLNGIVLKPLSLGKINLEFKINVGDIDEEMCRISKQNHLQTFSLKIPNSTSVKQCFQLQTNLPKGLIEWVPNNQKCINRIEVMSGRTDECKFQVNVSRQGSYRGVIVFVADSQIDNSDSEIDEESMENHKNDAPKPLSDLDENSNQIYRLWYEVEINIKPGSPPIKQVEITCPCLSCKTIELPFKLQSESFKNIQTVEFDVAIDDKCLIGPKTHCVNSIDSSGELSTVYQLNCIPSIVGISNLAVVFYHPNCGEFWIELIVKALKPETVNMPTIEAELGSSKILKILLDNPTEEMYILKPKIFNSDVFKLQLSTSAKQLACLSPSLITESSEKHPSHLQTSTLCQSSNSDILNIIDELTNKSSSRLLTNRSNTSHSTEGIIRLKPKSKLYLGLKFTPSAIGDEEHHGSIVFYSDKLAEWCFNLHGNGIAPQPRDPITVSVMIGSATTVIVPIINPFKYDTVLDINLCETTLCGLFKHLEDTRNDIYKNQLDNKSINSASVDNEKFNDQLTKTNECNCDDNDNKPYCRSLQTDPTNISIYSAFQLLVKEKKNIRLSSKSVFDIPISFAPLEMREHEALCTVIMHKLDSSKCKSSRSTSSIRWLIPIKGIPEMKSLLYPSSNEFHLPYPYQSKKNAPLIINGTVRSKSCYVITLRLFNSLTHTINNSALSEQMKDIEIHNVQSDEDKKIFNEQMFHETSELLFNKSTLWERIQVGNLEWTLKPVIKKDDEQLAKLIEVDKIFARSLIMKLLQVKKHDDLEMTEINLGMIFSPSLSFKCSADLLIRTCLGAIWKFGLIFKSKDPPIDDIIYIPHQGIGRSVKVQLPLTSQTNEPMEFIARLYPENQIEYTVEPKEGILPPIDAGIEFKSKNSPIVITFKPTSYGKPIIAQLIIQIFGFSSSSRNKSKHCTLIGTNYIYIDLFTTQSEYLKTCITNGTISKEHLELIWITTTYFALHFTFI</sequence>
<feature type="region of interest" description="Disordered" evidence="1">
    <location>
        <begin position="1538"/>
        <end position="1579"/>
    </location>
</feature>
<dbReference type="GO" id="GO:0060271">
    <property type="term" value="P:cilium assembly"/>
    <property type="evidence" value="ECO:0007669"/>
    <property type="project" value="TreeGrafter"/>
</dbReference>
<evidence type="ECO:0000313" key="4">
    <source>
        <dbReference type="Proteomes" id="UP001292079"/>
    </source>
</evidence>
<dbReference type="PANTHER" id="PTHR45912">
    <property type="entry name" value="CILIA- AND FLAGELLA-ASSOCIATED PROTEIN 47"/>
    <property type="match status" value="1"/>
</dbReference>
<protein>
    <recommendedName>
        <fullName evidence="2">Calponin-homology (CH) domain-containing protein</fullName>
    </recommendedName>
</protein>
<dbReference type="GO" id="GO:0005929">
    <property type="term" value="C:cilium"/>
    <property type="evidence" value="ECO:0007669"/>
    <property type="project" value="TreeGrafter"/>
</dbReference>
<feature type="domain" description="Calponin-homology (CH)" evidence="2">
    <location>
        <begin position="1821"/>
        <end position="1943"/>
    </location>
</feature>
<evidence type="ECO:0000256" key="1">
    <source>
        <dbReference type="SAM" id="MobiDB-lite"/>
    </source>
</evidence>
<reference evidence="3" key="1">
    <citation type="submission" date="2022-04" db="EMBL/GenBank/DDBJ databases">
        <authorList>
            <person name="Xu L."/>
            <person name="Lv Z."/>
        </authorList>
    </citation>
    <scope>NUCLEOTIDE SEQUENCE</scope>
    <source>
        <strain evidence="3">LV_2022a</strain>
    </source>
</reference>
<accession>A0AAE2D7P3</accession>
<dbReference type="InterPro" id="IPR001715">
    <property type="entry name" value="CH_dom"/>
</dbReference>
<name>A0AAE2D7P3_SCHME</name>
<organism evidence="3 4">
    <name type="scientific">Schistosoma mekongi</name>
    <name type="common">Parasitic worm</name>
    <dbReference type="NCBI Taxonomy" id="38744"/>
    <lineage>
        <taxon>Eukaryota</taxon>
        <taxon>Metazoa</taxon>
        <taxon>Spiralia</taxon>
        <taxon>Lophotrochozoa</taxon>
        <taxon>Platyhelminthes</taxon>
        <taxon>Trematoda</taxon>
        <taxon>Digenea</taxon>
        <taxon>Strigeidida</taxon>
        <taxon>Schistosomatoidea</taxon>
        <taxon>Schistosomatidae</taxon>
        <taxon>Schistosoma</taxon>
    </lineage>
</organism>
<reference evidence="3" key="2">
    <citation type="journal article" date="2023" name="Infect Dis Poverty">
        <title>Chromosome-scale genome of the human blood fluke Schistosoma mekongi and its implications for public health.</title>
        <authorList>
            <person name="Zhou M."/>
            <person name="Xu L."/>
            <person name="Xu D."/>
            <person name="Chen W."/>
            <person name="Khan J."/>
            <person name="Hu Y."/>
            <person name="Huang H."/>
            <person name="Wei H."/>
            <person name="Zhang Y."/>
            <person name="Chusongsang P."/>
            <person name="Tanasarnprasert K."/>
            <person name="Hu X."/>
            <person name="Limpanont Y."/>
            <person name="Lv Z."/>
        </authorList>
    </citation>
    <scope>NUCLEOTIDE SEQUENCE</scope>
    <source>
        <strain evidence="3">LV_2022a</strain>
    </source>
</reference>
<evidence type="ECO:0000259" key="2">
    <source>
        <dbReference type="PROSITE" id="PS50021"/>
    </source>
</evidence>
<dbReference type="InterPro" id="IPR056343">
    <property type="entry name" value="CFAP47_dom"/>
</dbReference>
<dbReference type="InterPro" id="IPR036872">
    <property type="entry name" value="CH_dom_sf"/>
</dbReference>
<dbReference type="Gene3D" id="2.60.40.10">
    <property type="entry name" value="Immunoglobulins"/>
    <property type="match status" value="2"/>
</dbReference>
<keyword evidence="4" id="KW-1185">Reference proteome</keyword>